<dbReference type="InterPro" id="IPR011044">
    <property type="entry name" value="Quino_amine_DH_bsu"/>
</dbReference>
<dbReference type="PANTHER" id="PTHR32305">
    <property type="match status" value="1"/>
</dbReference>
<feature type="region of interest" description="Disordered" evidence="2">
    <location>
        <begin position="249"/>
        <end position="364"/>
    </location>
</feature>
<evidence type="ECO:0000259" key="4">
    <source>
        <dbReference type="Pfam" id="PF25023"/>
    </source>
</evidence>
<feature type="domain" description="DUF6531" evidence="3">
    <location>
        <begin position="370"/>
        <end position="441"/>
    </location>
</feature>
<dbReference type="Proteomes" id="UP000399805">
    <property type="component" value="Unassembled WGS sequence"/>
</dbReference>
<dbReference type="Gene3D" id="2.180.10.10">
    <property type="entry name" value="RHS repeat-associated core"/>
    <property type="match status" value="2"/>
</dbReference>
<dbReference type="InterPro" id="IPR038332">
    <property type="entry name" value="PPE_sf"/>
</dbReference>
<dbReference type="NCBIfam" id="TIGR01643">
    <property type="entry name" value="YD_repeat_2x"/>
    <property type="match status" value="9"/>
</dbReference>
<dbReference type="InterPro" id="IPR050708">
    <property type="entry name" value="T6SS_VgrG/RHS"/>
</dbReference>
<feature type="region of interest" description="Disordered" evidence="2">
    <location>
        <begin position="1416"/>
        <end position="1441"/>
    </location>
</feature>
<dbReference type="InterPro" id="IPR045351">
    <property type="entry name" value="DUF6531"/>
</dbReference>
<evidence type="ECO:0000259" key="3">
    <source>
        <dbReference type="Pfam" id="PF20148"/>
    </source>
</evidence>
<dbReference type="InterPro" id="IPR031325">
    <property type="entry name" value="RHS_repeat"/>
</dbReference>
<feature type="compositionally biased region" description="Gly residues" evidence="2">
    <location>
        <begin position="327"/>
        <end position="340"/>
    </location>
</feature>
<keyword evidence="1" id="KW-0677">Repeat</keyword>
<evidence type="ECO:0008006" key="7">
    <source>
        <dbReference type="Google" id="ProtNLM"/>
    </source>
</evidence>
<dbReference type="EMBL" id="CABVGP010000002">
    <property type="protein sequence ID" value="VVJ19550.1"/>
    <property type="molecule type" value="Genomic_DNA"/>
</dbReference>
<feature type="compositionally biased region" description="Polar residues" evidence="2">
    <location>
        <begin position="345"/>
        <end position="362"/>
    </location>
</feature>
<dbReference type="InterPro" id="IPR036689">
    <property type="entry name" value="ESAT-6-like_sf"/>
</dbReference>
<feature type="domain" description="Teneurin-like YD-shell" evidence="4">
    <location>
        <begin position="835"/>
        <end position="957"/>
    </location>
</feature>
<dbReference type="PANTHER" id="PTHR32305:SF15">
    <property type="entry name" value="PROTEIN RHSA-RELATED"/>
    <property type="match status" value="1"/>
</dbReference>
<feature type="compositionally biased region" description="Basic and acidic residues" evidence="2">
    <location>
        <begin position="1544"/>
        <end position="1558"/>
    </location>
</feature>
<keyword evidence="6" id="KW-1185">Reference proteome</keyword>
<feature type="compositionally biased region" description="Polar residues" evidence="2">
    <location>
        <begin position="1525"/>
        <end position="1542"/>
    </location>
</feature>
<feature type="compositionally biased region" description="Basic and acidic residues" evidence="2">
    <location>
        <begin position="295"/>
        <end position="308"/>
    </location>
</feature>
<reference evidence="5 6" key="1">
    <citation type="submission" date="2019-09" db="EMBL/GenBank/DDBJ databases">
        <authorList>
            <person name="Leyn A S."/>
        </authorList>
    </citation>
    <scope>NUCLEOTIDE SEQUENCE [LARGE SCALE GENOMIC DNA]</scope>
    <source>
        <strain evidence="5">AA231_1</strain>
    </source>
</reference>
<dbReference type="SUPFAM" id="SSF50969">
    <property type="entry name" value="YVTN repeat-like/Quinoprotein amine dehydrogenase"/>
    <property type="match status" value="1"/>
</dbReference>
<dbReference type="Pfam" id="PF05593">
    <property type="entry name" value="RHS_repeat"/>
    <property type="match status" value="6"/>
</dbReference>
<dbReference type="NCBIfam" id="TIGR03696">
    <property type="entry name" value="Rhs_assc_core"/>
    <property type="match status" value="1"/>
</dbReference>
<sequence length="1634" mass="174896">MSNPLVAPVKDSTTAISGVSLLESASDLKSAIESGDWASVAMGAVGTALDALSMAMDPFGAILAAGVGWLIEHVGPLKEALNALTGNADEIAAQAETWANVAKELGSVSTDLVDMVKADLGGWSGPAADAYRQRAEDTSTLIASAQKGCEGASSGVKTAGEVVAAVRALVRDIIAELIGHLISWALQVVFTLGIGLTWVVPQVIGAVAKTASKISQLTTKLVKALKALMPLLKRAGDLFGDAGKALKNIKPGKAAPAPKHADINGSPKGLDGPKGKGGDSTSAAGDHGGGTPGGHKGDSTDTAGDKGKGSPGNGDSTGPSGAHDKGPGGGGEKSPGGNGSRGNPDGTTPQGIRGQGENNRSIGNEVCVTDPVAVSTGQMVMEEVDAGLLGVLPLVFRRTHFSGYRAGIFLGGSWVSTVDQRIEADERGVSFAAEDGTLLRYPLPGTDDWVVAESGPLRPLKRAPDGGYLVDDQELGRLLYFAPGGRRALLTSVTDRNGNAFEIVRADDGRPLEIRHTAGHRVRFETADGLVTALFAVTGDGEVELVRYAYDRRNLVSVTNPSGQPMTYTYDRAERIVGWTDRNGEWFRYHYDPAGRVVRTEGSGGFLDCVLEYDPDNRVTRSTDALGHTSEFHYNEAGQVTREVDPLGQATVSEWDARGHLLSSTDPLGRTTRYRYDELGNLVAEIRPDGTERTWDRAADGRTLVLHEAPGVATRQEFDERGNLVTVVAPDGATTRYRYDDRGFTVALTDATGATATIVNDEAGLPVEVTDPLGAVTRYERDEFGRLVAITDPVGGVERFAYSVDGKLAWHQNPDGSQDRWVLDGEGNNRMHTGAAGGVTRYEYGGFDQPTAQILPDGSRISVSYDGELRVDAVTDGQGRVWRYERDAAGNLVRETDFAGGVTTFGYDAAGRQVERVRPDGQRTTFRYDLAGHLVEQVDGNRTTRFEVSATGQLLSADDGTTRISYERDAVGRVLAETVNGRTVRSAYDAAGRRVHRLTPSGAESAWEFDAAGLPVAARLAGRDLRFVHDAAGREVRRTLGTGATLVQTWTPNSQLASQVITDRASATRQQRSYGYRADGELVALHDQAAGPREFGLDPLGRVTEVRSPRGSESYRYDEAGNITEASWPTAEPDLVGRRTFAGPLVTAAGGTRYGHDRRGRVVLRERTMPGGAKLTWRFTWDGDDRLVAAGVPDGSTWRYTYDALGRRVTKEHLAADGRTPLERVEFTWDGQLLVEEARHTPDGVQATVWDYEPGDYRPLAQRGRAARPGQAWVDTRFDAIVADLTGSPAELVDDQGRITWCARTSVFGVGGPSATPLRFPGQYFDAETGLHYNAQRYYDPVTARYLSPDPLGLAPGPNPYAYVDNPFGQIDPLGLAPQSCGKPKLTIDTNVGNNPIMQSPGGGKYSQSPGGGWYKESAPAGPMKNKKNRPAAGMDNPSWTHQNIRPMFEDALVNKHQMPPGLKTDAQNKWMQKNGQFQTYHQDGTPDQIVPKKNAIMGHNKAAGTYFNETGHKLPIEANKHYNRQGSSYGQVEYSKSSSGTGAHEDKYLPPRPDRGSHPGYTNPAAPGHTGGPWPSYPQAPNGLPPNSSGILPDGTPMPHAPTTERPPNGLPPGHTPPASPIDDRPAKRPRFG</sequence>
<dbReference type="Pfam" id="PF20148">
    <property type="entry name" value="DUF6531"/>
    <property type="match status" value="1"/>
</dbReference>
<dbReference type="SUPFAM" id="SSF82171">
    <property type="entry name" value="DPP6 N-terminal domain-like"/>
    <property type="match status" value="1"/>
</dbReference>
<proteinExistence type="predicted"/>
<evidence type="ECO:0000256" key="1">
    <source>
        <dbReference type="ARBA" id="ARBA00022737"/>
    </source>
</evidence>
<gene>
    <name evidence="5" type="ORF">AA23TX_04571</name>
</gene>
<name>A0A6I8LR46_9PSEU</name>
<dbReference type="InterPro" id="IPR022385">
    <property type="entry name" value="Rhs_assc_core"/>
</dbReference>
<evidence type="ECO:0000313" key="5">
    <source>
        <dbReference type="EMBL" id="VVJ19550.1"/>
    </source>
</evidence>
<dbReference type="Gene3D" id="1.20.1260.20">
    <property type="entry name" value="PPE superfamily"/>
    <property type="match status" value="1"/>
</dbReference>
<feature type="compositionally biased region" description="Pro residues" evidence="2">
    <location>
        <begin position="1610"/>
        <end position="1621"/>
    </location>
</feature>
<dbReference type="Pfam" id="PF25023">
    <property type="entry name" value="TEN_YD-shell"/>
    <property type="match status" value="1"/>
</dbReference>
<evidence type="ECO:0000256" key="2">
    <source>
        <dbReference type="SAM" id="MobiDB-lite"/>
    </source>
</evidence>
<dbReference type="SUPFAM" id="SSF140453">
    <property type="entry name" value="EsxAB dimer-like"/>
    <property type="match status" value="1"/>
</dbReference>
<evidence type="ECO:0000313" key="6">
    <source>
        <dbReference type="Proteomes" id="UP000399805"/>
    </source>
</evidence>
<dbReference type="InterPro" id="IPR006530">
    <property type="entry name" value="YD"/>
</dbReference>
<accession>A0A6I8LR46</accession>
<organism evidence="5 6">
    <name type="scientific">Amycolatopsis camponoti</name>
    <dbReference type="NCBI Taxonomy" id="2606593"/>
    <lineage>
        <taxon>Bacteria</taxon>
        <taxon>Bacillati</taxon>
        <taxon>Actinomycetota</taxon>
        <taxon>Actinomycetes</taxon>
        <taxon>Pseudonocardiales</taxon>
        <taxon>Pseudonocardiaceae</taxon>
        <taxon>Amycolatopsis</taxon>
    </lineage>
</organism>
<feature type="region of interest" description="Disordered" evidence="2">
    <location>
        <begin position="1524"/>
        <end position="1634"/>
    </location>
</feature>
<protein>
    <recommendedName>
        <fullName evidence="7">Type IV secretion protein Rhs</fullName>
    </recommendedName>
</protein>
<dbReference type="InterPro" id="IPR056823">
    <property type="entry name" value="TEN-like_YD-shell"/>
</dbReference>